<dbReference type="eggNOG" id="COG4773">
    <property type="taxonomic scope" value="Bacteria"/>
</dbReference>
<keyword evidence="3" id="KW-1134">Transmembrane beta strand</keyword>
<evidence type="ECO:0000256" key="4">
    <source>
        <dbReference type="ARBA" id="ARBA00022692"/>
    </source>
</evidence>
<accession>A0A0T9UGM2</accession>
<keyword evidence="6" id="KW-0472">Membrane</keyword>
<reference evidence="9 10" key="1">
    <citation type="submission" date="2015-03" db="EMBL/GenBank/DDBJ databases">
        <authorList>
            <person name="Murphy D."/>
        </authorList>
    </citation>
    <scope>NUCLEOTIDE SEQUENCE [LARGE SCALE GENOMIC DNA]</scope>
    <source>
        <strain evidence="9 10">IP06005</strain>
    </source>
</reference>
<keyword evidence="4" id="KW-0812">Transmembrane</keyword>
<evidence type="ECO:0000256" key="2">
    <source>
        <dbReference type="ARBA" id="ARBA00022448"/>
    </source>
</evidence>
<dbReference type="Gene3D" id="2.40.170.20">
    <property type="entry name" value="TonB-dependent receptor, beta-barrel domain"/>
    <property type="match status" value="1"/>
</dbReference>
<dbReference type="Pfam" id="PF00593">
    <property type="entry name" value="TonB_dep_Rec_b-barrel"/>
    <property type="match status" value="1"/>
</dbReference>
<dbReference type="Proteomes" id="UP000041595">
    <property type="component" value="Unassembled WGS sequence"/>
</dbReference>
<feature type="domain" description="TonB-dependent receptor-like beta-barrel" evidence="8">
    <location>
        <begin position="10"/>
        <end position="73"/>
    </location>
</feature>
<evidence type="ECO:0000256" key="6">
    <source>
        <dbReference type="ARBA" id="ARBA00023136"/>
    </source>
</evidence>
<evidence type="ECO:0000313" key="9">
    <source>
        <dbReference type="EMBL" id="CNL40653.1"/>
    </source>
</evidence>
<keyword evidence="2" id="KW-0813">Transport</keyword>
<gene>
    <name evidence="9" type="ORF">ERS137965_02962</name>
</gene>
<dbReference type="InterPro" id="IPR036942">
    <property type="entry name" value="Beta-barrel_TonB_sf"/>
</dbReference>
<keyword evidence="9" id="KW-0675">Receptor</keyword>
<protein>
    <submittedName>
        <fullName evidence="9">Putative hydroxamate-type ferrisiderophore receptor</fullName>
    </submittedName>
</protein>
<keyword evidence="5" id="KW-0798">TonB box</keyword>
<dbReference type="GO" id="GO:0015344">
    <property type="term" value="F:siderophore uptake transmembrane transporter activity"/>
    <property type="evidence" value="ECO:0007669"/>
    <property type="project" value="TreeGrafter"/>
</dbReference>
<evidence type="ECO:0000256" key="1">
    <source>
        <dbReference type="ARBA" id="ARBA00004571"/>
    </source>
</evidence>
<dbReference type="InterPro" id="IPR039426">
    <property type="entry name" value="TonB-dep_rcpt-like"/>
</dbReference>
<comment type="subcellular location">
    <subcellularLocation>
        <location evidence="1">Cell outer membrane</location>
        <topology evidence="1">Multi-pass membrane protein</topology>
    </subcellularLocation>
</comment>
<evidence type="ECO:0000259" key="8">
    <source>
        <dbReference type="Pfam" id="PF00593"/>
    </source>
</evidence>
<evidence type="ECO:0000313" key="10">
    <source>
        <dbReference type="Proteomes" id="UP000041595"/>
    </source>
</evidence>
<dbReference type="SUPFAM" id="SSF56935">
    <property type="entry name" value="Porins"/>
    <property type="match status" value="1"/>
</dbReference>
<keyword evidence="7" id="KW-0998">Cell outer membrane</keyword>
<name>A0A0T9UGM2_YERAL</name>
<evidence type="ECO:0000256" key="3">
    <source>
        <dbReference type="ARBA" id="ARBA00022452"/>
    </source>
</evidence>
<dbReference type="PANTHER" id="PTHR32552:SF85">
    <property type="entry name" value="BLL7968 PROTEIN"/>
    <property type="match status" value="1"/>
</dbReference>
<evidence type="ECO:0000256" key="7">
    <source>
        <dbReference type="ARBA" id="ARBA00023237"/>
    </source>
</evidence>
<organism evidence="9 10">
    <name type="scientific">Yersinia aldovae</name>
    <dbReference type="NCBI Taxonomy" id="29483"/>
    <lineage>
        <taxon>Bacteria</taxon>
        <taxon>Pseudomonadati</taxon>
        <taxon>Pseudomonadota</taxon>
        <taxon>Gammaproteobacteria</taxon>
        <taxon>Enterobacterales</taxon>
        <taxon>Yersiniaceae</taxon>
        <taxon>Yersinia</taxon>
    </lineage>
</organism>
<proteinExistence type="predicted"/>
<dbReference type="AlphaFoldDB" id="A0A0T9UGM2"/>
<dbReference type="PANTHER" id="PTHR32552">
    <property type="entry name" value="FERRICHROME IRON RECEPTOR-RELATED"/>
    <property type="match status" value="1"/>
</dbReference>
<dbReference type="EMBL" id="CQEJ01000017">
    <property type="protein sequence ID" value="CNL40653.1"/>
    <property type="molecule type" value="Genomic_DNA"/>
</dbReference>
<dbReference type="GO" id="GO:0009279">
    <property type="term" value="C:cell outer membrane"/>
    <property type="evidence" value="ECO:0007669"/>
    <property type="project" value="UniProtKB-SubCell"/>
</dbReference>
<evidence type="ECO:0000256" key="5">
    <source>
        <dbReference type="ARBA" id="ARBA00023077"/>
    </source>
</evidence>
<sequence length="83" mass="9161">MVNELVDGEAVTRTAGRVRSQGVEVDVSGQLTGNLSAIATYAYIDARVSEDPENKANQMANVARNRASLFDSDAWLYRLAEWR</sequence>
<dbReference type="InterPro" id="IPR000531">
    <property type="entry name" value="Beta-barrel_TonB"/>
</dbReference>